<name>A0ABP9C2Q0_9ACTN</name>
<feature type="domain" description="AMP-binding enzyme C-terminal" evidence="4">
    <location>
        <begin position="463"/>
        <end position="539"/>
    </location>
</feature>
<dbReference type="PROSITE" id="PS00455">
    <property type="entry name" value="AMP_BINDING"/>
    <property type="match status" value="1"/>
</dbReference>
<dbReference type="SUPFAM" id="SSF56801">
    <property type="entry name" value="Acetyl-CoA synthetase-like"/>
    <property type="match status" value="1"/>
</dbReference>
<sequence length="546" mass="58007">MEGVTGAAEPEAAAGGIPPIREEDVRGARLPVFADRDRSLVDLLERSRGYGDRTYLVCDGRRVGFEEHYRLVSALAVELRDTHGVRPGDRVAILAANGIEWIATFWATVSIGGIAVAMNSHWAAGEIAYGCAHVRPTLIVADARRRERLAEAAAQEPAARVPVLRIESDVAAPARTAPAGLACPSVRLGEDAPAVVIYTSGTTGRPKGAVHSHRNMIAARDFYRYNDAVAAAAGRAPQYDRRYLMTGPLFHIAALHNIAVPRLDNGETAVIYTGRFDADAVLALIAREGVTHWTGVPTMAHRVLDDANSGAHDLSSLRSFSLGAAPTPPAMRAALRELLPQATAAMVATYGQTECSTAATIATPAQLAANPRSVGSAAVNTQVRVCDESGATVPGGVEGEVCVRGAMVMLGYWDNDEATAKAIDADGWLHTGDIGVLRDDELEISSRRTDLIIRGGENIYPVEIEDALDTHPEVTESIVFGRPSAEYGQEVAAVVVLRPDTGATDDVLRSHLAGLLAGYKIPSQWTLTTEPLPRNATGKVVRSAFA</sequence>
<dbReference type="InterPro" id="IPR020845">
    <property type="entry name" value="AMP-binding_CS"/>
</dbReference>
<comment type="similarity">
    <text evidence="1">Belongs to the ATP-dependent AMP-binding enzyme family.</text>
</comment>
<dbReference type="Proteomes" id="UP001500839">
    <property type="component" value="Unassembled WGS sequence"/>
</dbReference>
<evidence type="ECO:0000313" key="5">
    <source>
        <dbReference type="EMBL" id="GAA4803755.1"/>
    </source>
</evidence>
<gene>
    <name evidence="5" type="ORF">GCM10023353_02600</name>
</gene>
<dbReference type="InterPro" id="IPR045851">
    <property type="entry name" value="AMP-bd_C_sf"/>
</dbReference>
<dbReference type="Gene3D" id="3.40.50.12780">
    <property type="entry name" value="N-terminal domain of ligase-like"/>
    <property type="match status" value="1"/>
</dbReference>
<dbReference type="Pfam" id="PF13193">
    <property type="entry name" value="AMP-binding_C"/>
    <property type="match status" value="1"/>
</dbReference>
<keyword evidence="6" id="KW-1185">Reference proteome</keyword>
<feature type="domain" description="AMP-dependent synthetase/ligase" evidence="3">
    <location>
        <begin position="45"/>
        <end position="413"/>
    </location>
</feature>
<dbReference type="PANTHER" id="PTHR43201:SF5">
    <property type="entry name" value="MEDIUM-CHAIN ACYL-COA LIGASE ACSF2, MITOCHONDRIAL"/>
    <property type="match status" value="1"/>
</dbReference>
<dbReference type="Gene3D" id="3.30.300.30">
    <property type="match status" value="1"/>
</dbReference>
<evidence type="ECO:0000313" key="6">
    <source>
        <dbReference type="Proteomes" id="UP001500839"/>
    </source>
</evidence>
<dbReference type="InterPro" id="IPR000873">
    <property type="entry name" value="AMP-dep_synth/lig_dom"/>
</dbReference>
<dbReference type="InterPro" id="IPR042099">
    <property type="entry name" value="ANL_N_sf"/>
</dbReference>
<proteinExistence type="inferred from homology"/>
<dbReference type="RefSeq" id="WP_200173244.1">
    <property type="nucleotide sequence ID" value="NZ_BAABKQ010000001.1"/>
</dbReference>
<evidence type="ECO:0000259" key="4">
    <source>
        <dbReference type="Pfam" id="PF13193"/>
    </source>
</evidence>
<keyword evidence="2" id="KW-0436">Ligase</keyword>
<protein>
    <submittedName>
        <fullName evidence="5">AMP-binding protein</fullName>
    </submittedName>
</protein>
<evidence type="ECO:0000256" key="1">
    <source>
        <dbReference type="ARBA" id="ARBA00006432"/>
    </source>
</evidence>
<evidence type="ECO:0000259" key="3">
    <source>
        <dbReference type="Pfam" id="PF00501"/>
    </source>
</evidence>
<reference evidence="6" key="1">
    <citation type="journal article" date="2019" name="Int. J. Syst. Evol. Microbiol.">
        <title>The Global Catalogue of Microorganisms (GCM) 10K type strain sequencing project: providing services to taxonomists for standard genome sequencing and annotation.</title>
        <authorList>
            <consortium name="The Broad Institute Genomics Platform"/>
            <consortium name="The Broad Institute Genome Sequencing Center for Infectious Disease"/>
            <person name="Wu L."/>
            <person name="Ma J."/>
        </authorList>
    </citation>
    <scope>NUCLEOTIDE SEQUENCE [LARGE SCALE GENOMIC DNA]</scope>
    <source>
        <strain evidence="6">JCM 18542</strain>
    </source>
</reference>
<dbReference type="PANTHER" id="PTHR43201">
    <property type="entry name" value="ACYL-COA SYNTHETASE"/>
    <property type="match status" value="1"/>
</dbReference>
<dbReference type="InterPro" id="IPR025110">
    <property type="entry name" value="AMP-bd_C"/>
</dbReference>
<accession>A0ABP9C2Q0</accession>
<organism evidence="5 6">
    <name type="scientific">Tomitella cavernea</name>
    <dbReference type="NCBI Taxonomy" id="1387982"/>
    <lineage>
        <taxon>Bacteria</taxon>
        <taxon>Bacillati</taxon>
        <taxon>Actinomycetota</taxon>
        <taxon>Actinomycetes</taxon>
        <taxon>Mycobacteriales</taxon>
        <taxon>Tomitella</taxon>
    </lineage>
</organism>
<comment type="caution">
    <text evidence="5">The sequence shown here is derived from an EMBL/GenBank/DDBJ whole genome shotgun (WGS) entry which is preliminary data.</text>
</comment>
<dbReference type="Pfam" id="PF00501">
    <property type="entry name" value="AMP-binding"/>
    <property type="match status" value="1"/>
</dbReference>
<evidence type="ECO:0000256" key="2">
    <source>
        <dbReference type="ARBA" id="ARBA00022598"/>
    </source>
</evidence>
<dbReference type="EMBL" id="BAABKQ010000001">
    <property type="protein sequence ID" value="GAA4803755.1"/>
    <property type="molecule type" value="Genomic_DNA"/>
</dbReference>